<feature type="region of interest" description="Disordered" evidence="5">
    <location>
        <begin position="1"/>
        <end position="26"/>
    </location>
</feature>
<dbReference type="AlphaFoldDB" id="A0A1I7L089"/>
<proteinExistence type="predicted"/>
<protein>
    <submittedName>
        <fullName evidence="6">S-adenosylmethionine:tRNA ribosyltransferase-isomerase</fullName>
    </submittedName>
</protein>
<dbReference type="PANTHER" id="PTHR30307">
    <property type="entry name" value="S-ADENOSYLMETHIONINE:TRNA RIBOSYLTRANSFERASE-ISOMERASE"/>
    <property type="match status" value="1"/>
</dbReference>
<keyword evidence="4" id="KW-0671">Queuosine biosynthesis</keyword>
<dbReference type="InterPro" id="IPR042118">
    <property type="entry name" value="QueA_dom1"/>
</dbReference>
<evidence type="ECO:0000256" key="3">
    <source>
        <dbReference type="ARBA" id="ARBA00022691"/>
    </source>
</evidence>
<reference evidence="7" key="1">
    <citation type="submission" date="2016-10" db="EMBL/GenBank/DDBJ databases">
        <authorList>
            <person name="Varghese N."/>
        </authorList>
    </citation>
    <scope>NUCLEOTIDE SEQUENCE [LARGE SCALE GENOMIC DNA]</scope>
    <source>
        <strain evidence="7">DSM 17980</strain>
    </source>
</reference>
<evidence type="ECO:0000256" key="4">
    <source>
        <dbReference type="ARBA" id="ARBA00022785"/>
    </source>
</evidence>
<name>A0A1I7L089_9BACL</name>
<dbReference type="Gene3D" id="3.40.1780.10">
    <property type="entry name" value="QueA-like"/>
    <property type="match status" value="1"/>
</dbReference>
<organism evidence="6 7">
    <name type="scientific">Alicyclobacillus macrosporangiidus</name>
    <dbReference type="NCBI Taxonomy" id="392015"/>
    <lineage>
        <taxon>Bacteria</taxon>
        <taxon>Bacillati</taxon>
        <taxon>Bacillota</taxon>
        <taxon>Bacilli</taxon>
        <taxon>Bacillales</taxon>
        <taxon>Alicyclobacillaceae</taxon>
        <taxon>Alicyclobacillus</taxon>
    </lineage>
</organism>
<dbReference type="Gene3D" id="2.40.10.240">
    <property type="entry name" value="QueA-like"/>
    <property type="match status" value="1"/>
</dbReference>
<dbReference type="SUPFAM" id="SSF111337">
    <property type="entry name" value="QueA-like"/>
    <property type="match status" value="1"/>
</dbReference>
<gene>
    <name evidence="6" type="ORF">SAMN05421543_1224</name>
</gene>
<evidence type="ECO:0000256" key="2">
    <source>
        <dbReference type="ARBA" id="ARBA00022679"/>
    </source>
</evidence>
<keyword evidence="1" id="KW-0963">Cytoplasm</keyword>
<evidence type="ECO:0000256" key="5">
    <source>
        <dbReference type="SAM" id="MobiDB-lite"/>
    </source>
</evidence>
<evidence type="ECO:0000313" key="6">
    <source>
        <dbReference type="EMBL" id="SFV02956.1"/>
    </source>
</evidence>
<evidence type="ECO:0000256" key="1">
    <source>
        <dbReference type="ARBA" id="ARBA00022490"/>
    </source>
</evidence>
<sequence length="359" mass="39641">MTQSALDLNLHLSRPPAPAPLPPEARGLRRDEVRLLVMDRATGACRHARFVDLPHFLSAGDLMVVNTSATIPGRLRAVYRGEPLYLHLAIRLTEDTCILERRRADGGPDPRPFEPGDTLRVVHPEDGRVLARIQVEAHFHPDSRLWRVRADRDLFRVAEAAGVPIQYGYVTRPLETGAFQTLFSRTPGSAEMPSAARPFTHRVLRGLAARGVRFCSLLLHTGVSSHEVASDLARHPVLPEWYHIPPATAAAVNRAMAEGRRVIAVGTTVVRALESAAVPARGGEGVRVRSGSNWTTHLVTPATPPRVVHGLITGMHDNHTSHLALLYAFARPEFLRRAYEEAVQLGYLWHEFGDISLLV</sequence>
<dbReference type="GO" id="GO:0051075">
    <property type="term" value="F:S-adenosylmethionine:tRNA ribosyltransferase-isomerase activity"/>
    <property type="evidence" value="ECO:0007669"/>
    <property type="project" value="TreeGrafter"/>
</dbReference>
<dbReference type="eggNOG" id="COG0809">
    <property type="taxonomic scope" value="Bacteria"/>
</dbReference>
<keyword evidence="2 6" id="KW-0808">Transferase</keyword>
<dbReference type="InterPro" id="IPR042119">
    <property type="entry name" value="QueA_dom2"/>
</dbReference>
<dbReference type="RefSeq" id="WP_074955353.1">
    <property type="nucleotide sequence ID" value="NZ_FPBV01000022.1"/>
</dbReference>
<dbReference type="EMBL" id="FPBV01000022">
    <property type="protein sequence ID" value="SFV02956.1"/>
    <property type="molecule type" value="Genomic_DNA"/>
</dbReference>
<dbReference type="InterPro" id="IPR036100">
    <property type="entry name" value="QueA_sf"/>
</dbReference>
<keyword evidence="7" id="KW-1185">Reference proteome</keyword>
<dbReference type="PANTHER" id="PTHR30307:SF0">
    <property type="entry name" value="S-ADENOSYLMETHIONINE:TRNA RIBOSYLTRANSFERASE-ISOMERASE"/>
    <property type="match status" value="1"/>
</dbReference>
<accession>A0A1I7L089</accession>
<keyword evidence="3" id="KW-0949">S-adenosyl-L-methionine</keyword>
<dbReference type="Proteomes" id="UP000183508">
    <property type="component" value="Unassembled WGS sequence"/>
</dbReference>
<dbReference type="GO" id="GO:0008616">
    <property type="term" value="P:tRNA queuosine(34) biosynthetic process"/>
    <property type="evidence" value="ECO:0007669"/>
    <property type="project" value="UniProtKB-KW"/>
</dbReference>
<dbReference type="Pfam" id="PF02547">
    <property type="entry name" value="Queuosine_synth"/>
    <property type="match status" value="1"/>
</dbReference>
<evidence type="ECO:0000313" key="7">
    <source>
        <dbReference type="Proteomes" id="UP000183508"/>
    </source>
</evidence>
<dbReference type="OrthoDB" id="9805933at2"/>
<dbReference type="InterPro" id="IPR003699">
    <property type="entry name" value="QueA"/>
</dbReference>
<dbReference type="STRING" id="392015.SAMN05421543_1224"/>
<keyword evidence="6" id="KW-0413">Isomerase</keyword>